<evidence type="ECO:0000256" key="1">
    <source>
        <dbReference type="ARBA" id="ARBA00004370"/>
    </source>
</evidence>
<dbReference type="PANTHER" id="PTHR23063">
    <property type="entry name" value="PHOSPHOLIPID ACYLTRANSFERASE"/>
    <property type="match status" value="1"/>
</dbReference>
<sequence length="550" mass="60694">MLDNGIEPDRWSVEESVRLQDDGVLALLLDALSEGPNDILDAALVAACYAPFNARRVTCLLREHGARATPAALEAAADSTIAAILLDNSCSLDLSVSQWVAVLGAHVAEPAVLETLWSSVRIPARARTQALEVAVAQDAPSAIVKAVENARKSILRRDDIESTLLVQSAQCGATRCLYYLLRDYATISISLPKIRLKVIPDTYVDALERAALNAHHTAIDMLLNNGCVVTETALVAATLGGSETCLQRLLFSADIKELKDRSEWWHQSLLCAAYAGRVSCARVLLSLWPDKAAERIPLTDGGLGAAPLSVAAWRGHVGVVELLGEYCNWKQKANALEVAAYMGYPRVCEKILETLPQPLPGWALPRKAKHEGIALWLQDCTKYEKLKIIVFTLTGVAPLRLVIILALGVLGMIPAKLALLGISRPDDVRDLQPRITAWWRKALIHFMLLWVRIILFVAGFYWVNVEGSPDRRTRVYVSTHHSIWDTLYLMYYTGACEAAKSEVFDLPLVGTYLRVLSALPIDRRSDIGREAARRNMKERALDERYPPLIV</sequence>
<comment type="caution">
    <text evidence="11">The sequence shown here is derived from an EMBL/GenBank/DDBJ whole genome shotgun (WGS) entry which is preliminary data.</text>
</comment>
<keyword evidence="7 9" id="KW-0472">Membrane</keyword>
<feature type="transmembrane region" description="Helical" evidence="9">
    <location>
        <begin position="443"/>
        <end position="463"/>
    </location>
</feature>
<evidence type="ECO:0000259" key="10">
    <source>
        <dbReference type="Pfam" id="PF01553"/>
    </source>
</evidence>
<evidence type="ECO:0000256" key="8">
    <source>
        <dbReference type="ARBA" id="ARBA00023315"/>
    </source>
</evidence>
<keyword evidence="5 9" id="KW-1133">Transmembrane helix</keyword>
<keyword evidence="8" id="KW-0012">Acyltransferase</keyword>
<keyword evidence="6" id="KW-0443">Lipid metabolism</keyword>
<evidence type="ECO:0000256" key="3">
    <source>
        <dbReference type="ARBA" id="ARBA00022679"/>
    </source>
</evidence>
<dbReference type="GO" id="GO:0016020">
    <property type="term" value="C:membrane"/>
    <property type="evidence" value="ECO:0007669"/>
    <property type="project" value="UniProtKB-SubCell"/>
</dbReference>
<comment type="similarity">
    <text evidence="2">Belongs to the 1-acyl-sn-glycerol-3-phosphate acyltransferase family.</text>
</comment>
<dbReference type="Pfam" id="PF01553">
    <property type="entry name" value="Acyltransferase"/>
    <property type="match status" value="1"/>
</dbReference>
<dbReference type="PANTHER" id="PTHR23063:SF52">
    <property type="entry name" value="LYSOPHOSPHATIDYLCHOLINE ACYLTRANSFERASE"/>
    <property type="match status" value="1"/>
</dbReference>
<feature type="transmembrane region" description="Helical" evidence="9">
    <location>
        <begin position="401"/>
        <end position="422"/>
    </location>
</feature>
<dbReference type="SUPFAM" id="SSF48403">
    <property type="entry name" value="Ankyrin repeat"/>
    <property type="match status" value="1"/>
</dbReference>
<dbReference type="GO" id="GO:0016746">
    <property type="term" value="F:acyltransferase activity"/>
    <property type="evidence" value="ECO:0007669"/>
    <property type="project" value="UniProtKB-KW"/>
</dbReference>
<keyword evidence="4 9" id="KW-0812">Transmembrane</keyword>
<dbReference type="Proteomes" id="UP000553632">
    <property type="component" value="Unassembled WGS sequence"/>
</dbReference>
<gene>
    <name evidence="11" type="ORF">FOZ63_000244</name>
</gene>
<name>A0A7J6TLL8_PEROL</name>
<feature type="non-terminal residue" evidence="11">
    <location>
        <position position="1"/>
    </location>
</feature>
<evidence type="ECO:0000256" key="7">
    <source>
        <dbReference type="ARBA" id="ARBA00023136"/>
    </source>
</evidence>
<dbReference type="EMBL" id="JABANO010009799">
    <property type="protein sequence ID" value="KAF4746214.1"/>
    <property type="molecule type" value="Genomic_DNA"/>
</dbReference>
<dbReference type="GO" id="GO:0006629">
    <property type="term" value="P:lipid metabolic process"/>
    <property type="evidence" value="ECO:0007669"/>
    <property type="project" value="UniProtKB-KW"/>
</dbReference>
<dbReference type="Gene3D" id="1.25.40.20">
    <property type="entry name" value="Ankyrin repeat-containing domain"/>
    <property type="match status" value="2"/>
</dbReference>
<reference evidence="11 12" key="1">
    <citation type="submission" date="2020-04" db="EMBL/GenBank/DDBJ databases">
        <title>Perkinsus olseni comparative genomics.</title>
        <authorList>
            <person name="Bogema D.R."/>
        </authorList>
    </citation>
    <scope>NUCLEOTIDE SEQUENCE [LARGE SCALE GENOMIC DNA]</scope>
    <source>
        <strain evidence="11 12">ATCC PRA-207</strain>
    </source>
</reference>
<evidence type="ECO:0000256" key="2">
    <source>
        <dbReference type="ARBA" id="ARBA00008655"/>
    </source>
</evidence>
<protein>
    <recommendedName>
        <fullName evidence="10">Phospholipid/glycerol acyltransferase domain-containing protein</fullName>
    </recommendedName>
</protein>
<dbReference type="SUPFAM" id="SSF69593">
    <property type="entry name" value="Glycerol-3-phosphate (1)-acyltransferase"/>
    <property type="match status" value="1"/>
</dbReference>
<evidence type="ECO:0000313" key="11">
    <source>
        <dbReference type="EMBL" id="KAF4746214.1"/>
    </source>
</evidence>
<proteinExistence type="inferred from homology"/>
<dbReference type="InterPro" id="IPR002123">
    <property type="entry name" value="Plipid/glycerol_acylTrfase"/>
</dbReference>
<feature type="domain" description="Phospholipid/glycerol acyltransferase" evidence="10">
    <location>
        <begin position="467"/>
        <end position="545"/>
    </location>
</feature>
<evidence type="ECO:0000313" key="12">
    <source>
        <dbReference type="Proteomes" id="UP000553632"/>
    </source>
</evidence>
<comment type="subcellular location">
    <subcellularLocation>
        <location evidence="1">Membrane</location>
    </subcellularLocation>
</comment>
<evidence type="ECO:0000256" key="6">
    <source>
        <dbReference type="ARBA" id="ARBA00023098"/>
    </source>
</evidence>
<keyword evidence="12" id="KW-1185">Reference proteome</keyword>
<evidence type="ECO:0000256" key="5">
    <source>
        <dbReference type="ARBA" id="ARBA00022989"/>
    </source>
</evidence>
<keyword evidence="3" id="KW-0808">Transferase</keyword>
<dbReference type="OMA" id="PRITAWW"/>
<dbReference type="AlphaFoldDB" id="A0A7J6TLL8"/>
<accession>A0A7J6TLL8</accession>
<evidence type="ECO:0000256" key="4">
    <source>
        <dbReference type="ARBA" id="ARBA00022692"/>
    </source>
</evidence>
<dbReference type="InterPro" id="IPR036770">
    <property type="entry name" value="Ankyrin_rpt-contain_sf"/>
</dbReference>
<organism evidence="11 12">
    <name type="scientific">Perkinsus olseni</name>
    <name type="common">Perkinsus atlanticus</name>
    <dbReference type="NCBI Taxonomy" id="32597"/>
    <lineage>
        <taxon>Eukaryota</taxon>
        <taxon>Sar</taxon>
        <taxon>Alveolata</taxon>
        <taxon>Perkinsozoa</taxon>
        <taxon>Perkinsea</taxon>
        <taxon>Perkinsida</taxon>
        <taxon>Perkinsidae</taxon>
        <taxon>Perkinsus</taxon>
    </lineage>
</organism>
<evidence type="ECO:0000256" key="9">
    <source>
        <dbReference type="SAM" id="Phobius"/>
    </source>
</evidence>